<dbReference type="Proteomes" id="UP001164746">
    <property type="component" value="Chromosome 1"/>
</dbReference>
<organism evidence="1 2">
    <name type="scientific">Mya arenaria</name>
    <name type="common">Soft-shell clam</name>
    <dbReference type="NCBI Taxonomy" id="6604"/>
    <lineage>
        <taxon>Eukaryota</taxon>
        <taxon>Metazoa</taxon>
        <taxon>Spiralia</taxon>
        <taxon>Lophotrochozoa</taxon>
        <taxon>Mollusca</taxon>
        <taxon>Bivalvia</taxon>
        <taxon>Autobranchia</taxon>
        <taxon>Heteroconchia</taxon>
        <taxon>Euheterodonta</taxon>
        <taxon>Imparidentia</taxon>
        <taxon>Neoheterodontei</taxon>
        <taxon>Myida</taxon>
        <taxon>Myoidea</taxon>
        <taxon>Myidae</taxon>
        <taxon>Mya</taxon>
    </lineage>
</organism>
<accession>A0ABY7DEB9</accession>
<reference evidence="1" key="1">
    <citation type="submission" date="2022-11" db="EMBL/GenBank/DDBJ databases">
        <title>Centuries of genome instability and evolution in soft-shell clam transmissible cancer (bioRxiv).</title>
        <authorList>
            <person name="Hart S.F.M."/>
            <person name="Yonemitsu M.A."/>
            <person name="Giersch R.M."/>
            <person name="Beal B.F."/>
            <person name="Arriagada G."/>
            <person name="Davis B.W."/>
            <person name="Ostrander E.A."/>
            <person name="Goff S.P."/>
            <person name="Metzger M.J."/>
        </authorList>
    </citation>
    <scope>NUCLEOTIDE SEQUENCE</scope>
    <source>
        <strain evidence="1">MELC-2E11</strain>
        <tissue evidence="1">Siphon/mantle</tissue>
    </source>
</reference>
<evidence type="ECO:0000313" key="2">
    <source>
        <dbReference type="Proteomes" id="UP001164746"/>
    </source>
</evidence>
<dbReference type="EMBL" id="CP111012">
    <property type="protein sequence ID" value="WAQ94423.1"/>
    <property type="molecule type" value="Genomic_DNA"/>
</dbReference>
<proteinExistence type="predicted"/>
<evidence type="ECO:0000313" key="1">
    <source>
        <dbReference type="EMBL" id="WAQ94423.1"/>
    </source>
</evidence>
<name>A0ABY7DEB9_MYAAR</name>
<protein>
    <submittedName>
        <fullName evidence="1">Uncharacterized protein</fullName>
    </submittedName>
</protein>
<sequence length="363" mass="39492">MALEQALIYGDQGISNDRHDEENAPKVALVIIQSFPHVVEAHSDLEGCHYETKILKRPCLLTVCKKGYRNSDHTSEEGLGVSGCEATNCRRARALHTLLDSACDMGDLTIRLPDPEVGGAAPGFIMRDCKMNTGLQTNGEVNEIEINNSIPVNDSDEIPARTRLQRSSLFIEEITVQSWVPRCGTAIVSVSRRLQDNHERLSIACKSWAFPCGMESKHSNEMVALSGDAGSVSTTCRPGWFSVSTSICLHSSSDSIVQSSNVQFTECRACITILKRRLISPADKYISSGDAGIGATICRSGWFSISNPICLTSSSDSIVHLSNLHSTECRACITLILTRRVNIPADMTMLAKLTCSRLDSGPS</sequence>
<gene>
    <name evidence="1" type="ORF">MAR_006894</name>
</gene>
<keyword evidence="2" id="KW-1185">Reference proteome</keyword>